<evidence type="ECO:0008006" key="3">
    <source>
        <dbReference type="Google" id="ProtNLM"/>
    </source>
</evidence>
<keyword evidence="2" id="KW-1185">Reference proteome</keyword>
<dbReference type="Proteomes" id="UP001497382">
    <property type="component" value="Unassembled WGS sequence"/>
</dbReference>
<organism evidence="1 2">
    <name type="scientific">Larinioides sclopetarius</name>
    <dbReference type="NCBI Taxonomy" id="280406"/>
    <lineage>
        <taxon>Eukaryota</taxon>
        <taxon>Metazoa</taxon>
        <taxon>Ecdysozoa</taxon>
        <taxon>Arthropoda</taxon>
        <taxon>Chelicerata</taxon>
        <taxon>Arachnida</taxon>
        <taxon>Araneae</taxon>
        <taxon>Araneomorphae</taxon>
        <taxon>Entelegynae</taxon>
        <taxon>Araneoidea</taxon>
        <taxon>Araneidae</taxon>
        <taxon>Larinioides</taxon>
    </lineage>
</organism>
<dbReference type="EMBL" id="CAXIEN010000585">
    <property type="protein sequence ID" value="CAL1300863.1"/>
    <property type="molecule type" value="Genomic_DNA"/>
</dbReference>
<dbReference type="AlphaFoldDB" id="A0AAV2BX43"/>
<accession>A0AAV2BX43</accession>
<name>A0AAV2BX43_9ARAC</name>
<sequence length="168" mass="19764">MTENFEETKLEISDGHKVLFDFHVRYLDGKLFWQTVKDFDTNCRTLPTSWLFEMEIQKVPLDGNVSIPIILKRSDTQNKPVNAYVTIRLYDVNGFRFFDDLISFGRQYVKPGEEIKENIVGTLRLLEKRKLFNEEIRVTVVITIRSCHSRIVTNTLSPVRKRKLCSMM</sequence>
<protein>
    <recommendedName>
        <fullName evidence="3">MATH domain-containing protein</fullName>
    </recommendedName>
</protein>
<comment type="caution">
    <text evidence="1">The sequence shown here is derived from an EMBL/GenBank/DDBJ whole genome shotgun (WGS) entry which is preliminary data.</text>
</comment>
<proteinExistence type="predicted"/>
<gene>
    <name evidence="1" type="ORF">LARSCL_LOCUS22164</name>
</gene>
<reference evidence="1 2" key="1">
    <citation type="submission" date="2024-04" db="EMBL/GenBank/DDBJ databases">
        <authorList>
            <person name="Rising A."/>
            <person name="Reimegard J."/>
            <person name="Sonavane S."/>
            <person name="Akerstrom W."/>
            <person name="Nylinder S."/>
            <person name="Hedman E."/>
            <person name="Kallberg Y."/>
        </authorList>
    </citation>
    <scope>NUCLEOTIDE SEQUENCE [LARGE SCALE GENOMIC DNA]</scope>
</reference>
<evidence type="ECO:0000313" key="1">
    <source>
        <dbReference type="EMBL" id="CAL1300863.1"/>
    </source>
</evidence>
<evidence type="ECO:0000313" key="2">
    <source>
        <dbReference type="Proteomes" id="UP001497382"/>
    </source>
</evidence>